<dbReference type="GO" id="GO:0008270">
    <property type="term" value="F:zinc ion binding"/>
    <property type="evidence" value="ECO:0007669"/>
    <property type="project" value="UniProtKB-KW"/>
</dbReference>
<evidence type="ECO:0000259" key="3">
    <source>
        <dbReference type="PROSITE" id="PS50158"/>
    </source>
</evidence>
<dbReference type="GO" id="GO:0003676">
    <property type="term" value="F:nucleic acid binding"/>
    <property type="evidence" value="ECO:0007669"/>
    <property type="project" value="InterPro"/>
</dbReference>
<dbReference type="EMBL" id="EF660904">
    <property type="protein sequence ID" value="ABS19972.1"/>
    <property type="molecule type" value="mRNA"/>
</dbReference>
<feature type="region of interest" description="Disordered" evidence="2">
    <location>
        <begin position="1"/>
        <end position="101"/>
    </location>
</feature>
<feature type="domain" description="CCHC-type" evidence="3">
    <location>
        <begin position="131"/>
        <end position="145"/>
    </location>
</feature>
<keyword evidence="1" id="KW-0862">Zinc</keyword>
<sequence length="256" mass="27594">TPAKQGQTPKPTPAKQAQTPKLTPAKIVKTEGDKGTKTVEAKHPKTPKVTKEAVSPKPTPRPAKTPKLETNELEKTEIAEKEDAPVKEENTAKVNGATEKKAQKEFKGKCLKCKETGHRIKDCPENPNRNKCWKCGKEGHRANDCSAAGYKFATCFVCGNEGHLARECPENTKKGSKNEGTKTALGQNAFKSKKGAKKLASLVVKEEQISEPTVTKEDVASVGKGGKTQSPKRKLEQGNVGSTPAKKSKKGKVVKT</sequence>
<feature type="compositionally biased region" description="Polar residues" evidence="2">
    <location>
        <begin position="1"/>
        <end position="21"/>
    </location>
</feature>
<dbReference type="InterPro" id="IPR001878">
    <property type="entry name" value="Znf_CCHC"/>
</dbReference>
<dbReference type="SMART" id="SM00343">
    <property type="entry name" value="ZnF_C2HC"/>
    <property type="match status" value="3"/>
</dbReference>
<feature type="compositionally biased region" description="Basic and acidic residues" evidence="2">
    <location>
        <begin position="28"/>
        <end position="43"/>
    </location>
</feature>
<name>A7L494_ARTSF</name>
<feature type="compositionally biased region" description="Basic and acidic residues" evidence="2">
    <location>
        <begin position="66"/>
        <end position="91"/>
    </location>
</feature>
<evidence type="ECO:0000313" key="4">
    <source>
        <dbReference type="EMBL" id="ABS19972.1"/>
    </source>
</evidence>
<evidence type="ECO:0000256" key="1">
    <source>
        <dbReference type="PROSITE-ProRule" id="PRU00047"/>
    </source>
</evidence>
<feature type="compositionally biased region" description="Basic and acidic residues" evidence="2">
    <location>
        <begin position="204"/>
        <end position="219"/>
    </location>
</feature>
<proteinExistence type="evidence at transcript level"/>
<dbReference type="SUPFAM" id="SSF57756">
    <property type="entry name" value="Retrovirus zinc finger-like domains"/>
    <property type="match status" value="2"/>
</dbReference>
<protein>
    <submittedName>
        <fullName evidence="4">Putative zinc finger protein</fullName>
    </submittedName>
</protein>
<accession>A7L494</accession>
<dbReference type="PANTHER" id="PTHR47798:SF2">
    <property type="entry name" value="CCHC-TYPE DOMAIN-CONTAINING PROTEIN"/>
    <property type="match status" value="1"/>
</dbReference>
<feature type="non-terminal residue" evidence="4">
    <location>
        <position position="1"/>
    </location>
</feature>
<dbReference type="PANTHER" id="PTHR47798">
    <property type="entry name" value="OS04G0555800 PROTEIN"/>
    <property type="match status" value="1"/>
</dbReference>
<organism evidence="4">
    <name type="scientific">Artemia franciscana</name>
    <name type="common">Brine shrimp</name>
    <name type="synonym">Artemia sanfranciscana</name>
    <dbReference type="NCBI Taxonomy" id="6661"/>
    <lineage>
        <taxon>Eukaryota</taxon>
        <taxon>Metazoa</taxon>
        <taxon>Ecdysozoa</taxon>
        <taxon>Arthropoda</taxon>
        <taxon>Crustacea</taxon>
        <taxon>Branchiopoda</taxon>
        <taxon>Anostraca</taxon>
        <taxon>Artemiidae</taxon>
        <taxon>Artemia</taxon>
    </lineage>
</organism>
<keyword evidence="1" id="KW-0863">Zinc-finger</keyword>
<feature type="region of interest" description="Disordered" evidence="2">
    <location>
        <begin position="167"/>
        <end position="256"/>
    </location>
</feature>
<dbReference type="InterPro" id="IPR036875">
    <property type="entry name" value="Znf_CCHC_sf"/>
</dbReference>
<evidence type="ECO:0000256" key="2">
    <source>
        <dbReference type="SAM" id="MobiDB-lite"/>
    </source>
</evidence>
<feature type="compositionally biased region" description="Basic residues" evidence="2">
    <location>
        <begin position="246"/>
        <end position="256"/>
    </location>
</feature>
<dbReference type="Pfam" id="PF00098">
    <property type="entry name" value="zf-CCHC"/>
    <property type="match status" value="3"/>
</dbReference>
<feature type="domain" description="CCHC-type" evidence="3">
    <location>
        <begin position="155"/>
        <end position="170"/>
    </location>
</feature>
<feature type="domain" description="CCHC-type" evidence="3">
    <location>
        <begin position="109"/>
        <end position="125"/>
    </location>
</feature>
<dbReference type="PROSITE" id="PS50158">
    <property type="entry name" value="ZF_CCHC"/>
    <property type="match status" value="3"/>
</dbReference>
<reference evidence="4" key="1">
    <citation type="submission" date="2007-06" db="EMBL/GenBank/DDBJ databases">
        <title>Isolation of an mRNA for a putative zinc finger CCHC domain-containing protein from Artemia franciscana.</title>
        <authorList>
            <person name="Kara K."/>
            <person name="Edelberg M."/>
            <person name="Vershon A.K."/>
            <person name="Nemeroff M.E."/>
        </authorList>
    </citation>
    <scope>NUCLEOTIDE SEQUENCE</scope>
</reference>
<dbReference type="Gene3D" id="4.10.60.10">
    <property type="entry name" value="Zinc finger, CCHC-type"/>
    <property type="match status" value="2"/>
</dbReference>
<keyword evidence="1" id="KW-0479">Metal-binding</keyword>
<feature type="compositionally biased region" description="Basic and acidic residues" evidence="2">
    <location>
        <begin position="167"/>
        <end position="180"/>
    </location>
</feature>
<dbReference type="AlphaFoldDB" id="A7L494"/>